<protein>
    <recommendedName>
        <fullName evidence="4">MYND-type domain-containing protein</fullName>
    </recommendedName>
</protein>
<evidence type="ECO:0000313" key="3">
    <source>
        <dbReference type="Proteomes" id="UP000230002"/>
    </source>
</evidence>
<evidence type="ECO:0008006" key="4">
    <source>
        <dbReference type="Google" id="ProtNLM"/>
    </source>
</evidence>
<keyword evidence="1" id="KW-0812">Transmembrane</keyword>
<name>A0A2G8STE0_9APHY</name>
<dbReference type="Proteomes" id="UP000230002">
    <property type="component" value="Unassembled WGS sequence"/>
</dbReference>
<organism evidence="2 3">
    <name type="scientific">Ganoderma sinense ZZ0214-1</name>
    <dbReference type="NCBI Taxonomy" id="1077348"/>
    <lineage>
        <taxon>Eukaryota</taxon>
        <taxon>Fungi</taxon>
        <taxon>Dikarya</taxon>
        <taxon>Basidiomycota</taxon>
        <taxon>Agaricomycotina</taxon>
        <taxon>Agaricomycetes</taxon>
        <taxon>Polyporales</taxon>
        <taxon>Polyporaceae</taxon>
        <taxon>Ganoderma</taxon>
    </lineage>
</organism>
<gene>
    <name evidence="2" type="ORF">GSI_00528</name>
</gene>
<keyword evidence="3" id="KW-1185">Reference proteome</keyword>
<comment type="caution">
    <text evidence="2">The sequence shown here is derived from an EMBL/GenBank/DDBJ whole genome shotgun (WGS) entry which is preliminary data.</text>
</comment>
<dbReference type="AlphaFoldDB" id="A0A2G8STE0"/>
<sequence length="598" mass="66978">MHEERTSRWKNLIKTDPRRVVRALKVIGLDNETIDGDTMWDTQYVLQQLTPAAADPKSEMWRRLVDAGLFDALCFCVLNAHGAALVEDGKKVNQAQVDAQGKKVPSAWALSLQVICTATVYCDNTATATEKTMIEDLRKHWSQMMQRIWSQPFNSLDPISRFGLPERILVAQAAMRLTVLDPSFLRELLKPADLTFAVCFRNWMHSTAREDSLINAGFLLGFLDQRHAPQYWKSYTDANPLPPMKQLLLRILLGASKASGPVQRKRTPQQAAEAIVAATVAHLTVPGVGLPEYELELGFLRTLFTPAKVEYPALPRAMFKSRELWAAAAVVLRKAAEAGTKEAEETYCDALETFSRCLWSVSREGNEFADAMVAGWVAGGLFEALEDSIDFLVKIRGTTRVFVIIMSTILQCAPRLSAKTQGLLRKHLPRHKLSERLAEVFQLTEENESKYKADYATFMTSMQSGTMPDVDNPMWGQAAWETLDSVTELVQATGESPCSRTGCEKQVATGNEVKCVNCAVQYCSKQCFKRDQTHKDTCSEPKRQPFTARETIAQNNAMRELEAHSWTKSIRKTLIFIVLAVIFYYAGRTMSGVLARSS</sequence>
<accession>A0A2G8STE0</accession>
<dbReference type="OrthoDB" id="432970at2759"/>
<keyword evidence="1" id="KW-1133">Transmembrane helix</keyword>
<dbReference type="EMBL" id="AYKW01000001">
    <property type="protein sequence ID" value="PIL36838.1"/>
    <property type="molecule type" value="Genomic_DNA"/>
</dbReference>
<reference evidence="2 3" key="1">
    <citation type="journal article" date="2015" name="Sci. Rep.">
        <title>Chromosome-level genome map provides insights into diverse defense mechanisms in the medicinal fungus Ganoderma sinense.</title>
        <authorList>
            <person name="Zhu Y."/>
            <person name="Xu J."/>
            <person name="Sun C."/>
            <person name="Zhou S."/>
            <person name="Xu H."/>
            <person name="Nelson D.R."/>
            <person name="Qian J."/>
            <person name="Song J."/>
            <person name="Luo H."/>
            <person name="Xiang L."/>
            <person name="Li Y."/>
            <person name="Xu Z."/>
            <person name="Ji A."/>
            <person name="Wang L."/>
            <person name="Lu S."/>
            <person name="Hayward A."/>
            <person name="Sun W."/>
            <person name="Li X."/>
            <person name="Schwartz D.C."/>
            <person name="Wang Y."/>
            <person name="Chen S."/>
        </authorList>
    </citation>
    <scope>NUCLEOTIDE SEQUENCE [LARGE SCALE GENOMIC DNA]</scope>
    <source>
        <strain evidence="2 3">ZZ0214-1</strain>
    </source>
</reference>
<evidence type="ECO:0000256" key="1">
    <source>
        <dbReference type="SAM" id="Phobius"/>
    </source>
</evidence>
<dbReference type="CDD" id="cd23024">
    <property type="entry name" value="zf-HIT_ZNHIT2-3"/>
    <property type="match status" value="1"/>
</dbReference>
<proteinExistence type="predicted"/>
<feature type="transmembrane region" description="Helical" evidence="1">
    <location>
        <begin position="574"/>
        <end position="595"/>
    </location>
</feature>
<evidence type="ECO:0000313" key="2">
    <source>
        <dbReference type="EMBL" id="PIL36838.1"/>
    </source>
</evidence>
<keyword evidence="1" id="KW-0472">Membrane</keyword>